<organism evidence="1 2">
    <name type="scientific">Candidatus Methanogaster sp</name>
    <dbReference type="NCBI Taxonomy" id="3386292"/>
    <lineage>
        <taxon>Archaea</taxon>
        <taxon>Methanobacteriati</taxon>
        <taxon>Methanobacteriota</taxon>
        <taxon>Stenosarchaea group</taxon>
        <taxon>Methanomicrobia</taxon>
        <taxon>Methanosarcinales</taxon>
        <taxon>ANME-2 cluster</taxon>
        <taxon>Candidatus Methanogasteraceae</taxon>
        <taxon>Candidatus Methanogaster</taxon>
    </lineage>
</organism>
<proteinExistence type="predicted"/>
<accession>A0AC61L2U0</accession>
<gene>
    <name evidence="1" type="ORF">C4B59_07905</name>
</gene>
<evidence type="ECO:0000313" key="2">
    <source>
        <dbReference type="Proteomes" id="UP000248329"/>
    </source>
</evidence>
<name>A0AC61L2U0_9EURY</name>
<dbReference type="EMBL" id="PQXF01000012">
    <property type="protein sequence ID" value="PXF60743.1"/>
    <property type="molecule type" value="Genomic_DNA"/>
</dbReference>
<dbReference type="Proteomes" id="UP000248329">
    <property type="component" value="Unassembled WGS sequence"/>
</dbReference>
<evidence type="ECO:0000313" key="1">
    <source>
        <dbReference type="EMBL" id="PXF60743.1"/>
    </source>
</evidence>
<protein>
    <submittedName>
        <fullName evidence="1">Transcription factor</fullName>
    </submittedName>
</protein>
<reference evidence="1" key="1">
    <citation type="submission" date="2018-01" db="EMBL/GenBank/DDBJ databases">
        <authorList>
            <person name="Krukenberg V."/>
        </authorList>
    </citation>
    <scope>NUCLEOTIDE SEQUENCE</scope>
    <source>
        <strain evidence="1">E20ANME2</strain>
    </source>
</reference>
<sequence length="171" mass="20105">MGDRLSYIDDPVVHQYLVKIIGTDGVEILEKLPDGEIVDEVVAEEIEMDINVIRKTLFKLHENRLAGYRRERNPDTGWLTYHWTIYPENIDKRLDLEFDRLLDNLKVRLDFEVNGVFYICNHKCARFLFDIASETDFICPVCGDELVYQDNAELVDKLSERISEMEYAVRK</sequence>
<comment type="caution">
    <text evidence="1">The sequence shown here is derived from an EMBL/GenBank/DDBJ whole genome shotgun (WGS) entry which is preliminary data.</text>
</comment>